<comment type="pathway">
    <text evidence="2">Cell wall biogenesis; peptidoglycan biosynthesis.</text>
</comment>
<dbReference type="Gene3D" id="3.40.710.10">
    <property type="entry name" value="DD-peptidase/beta-lactamase superfamily"/>
    <property type="match status" value="1"/>
</dbReference>
<feature type="compositionally biased region" description="Polar residues" evidence="18">
    <location>
        <begin position="816"/>
        <end position="831"/>
    </location>
</feature>
<evidence type="ECO:0000256" key="18">
    <source>
        <dbReference type="SAM" id="MobiDB-lite"/>
    </source>
</evidence>
<dbReference type="GO" id="GO:0009002">
    <property type="term" value="F:serine-type D-Ala-D-Ala carboxypeptidase activity"/>
    <property type="evidence" value="ECO:0007669"/>
    <property type="project" value="UniProtKB-EC"/>
</dbReference>
<evidence type="ECO:0000256" key="13">
    <source>
        <dbReference type="ARBA" id="ARBA00023136"/>
    </source>
</evidence>
<keyword evidence="11" id="KW-0133">Cell shape</keyword>
<keyword evidence="12" id="KW-0573">Peptidoglycan synthesis</keyword>
<dbReference type="RefSeq" id="WP_412442555.1">
    <property type="nucleotide sequence ID" value="NZ_CACRUT010000029.1"/>
</dbReference>
<keyword evidence="8" id="KW-0328">Glycosyltransferase</keyword>
<feature type="domain" description="Penicillin-binding protein transpeptidase" evidence="20">
    <location>
        <begin position="459"/>
        <end position="705"/>
    </location>
</feature>
<evidence type="ECO:0000256" key="7">
    <source>
        <dbReference type="ARBA" id="ARBA00022670"/>
    </source>
</evidence>
<dbReference type="PANTHER" id="PTHR32282">
    <property type="entry name" value="BINDING PROTEIN TRANSPEPTIDASE, PUTATIVE-RELATED"/>
    <property type="match status" value="1"/>
</dbReference>
<feature type="transmembrane region" description="Helical" evidence="19">
    <location>
        <begin position="32"/>
        <end position="57"/>
    </location>
</feature>
<evidence type="ECO:0000256" key="15">
    <source>
        <dbReference type="ARBA" id="ARBA00023316"/>
    </source>
</evidence>
<keyword evidence="15" id="KW-0961">Cell wall biogenesis/degradation</keyword>
<evidence type="ECO:0000256" key="9">
    <source>
        <dbReference type="ARBA" id="ARBA00022679"/>
    </source>
</evidence>
<dbReference type="InterPro" id="IPR036950">
    <property type="entry name" value="PBP_transglycosylase"/>
</dbReference>
<feature type="domain" description="Glycosyl transferase family 51" evidence="21">
    <location>
        <begin position="85"/>
        <end position="267"/>
    </location>
</feature>
<proteinExistence type="inferred from homology"/>
<dbReference type="PANTHER" id="PTHR32282:SF11">
    <property type="entry name" value="PENICILLIN-BINDING PROTEIN 1B"/>
    <property type="match status" value="1"/>
</dbReference>
<keyword evidence="19" id="KW-1133">Transmembrane helix</keyword>
<dbReference type="InterPro" id="IPR001460">
    <property type="entry name" value="PCN-bd_Tpept"/>
</dbReference>
<evidence type="ECO:0000256" key="10">
    <source>
        <dbReference type="ARBA" id="ARBA00022801"/>
    </source>
</evidence>
<evidence type="ECO:0000313" key="22">
    <source>
        <dbReference type="EMBL" id="VYU64087.1"/>
    </source>
</evidence>
<dbReference type="SUPFAM" id="SSF56601">
    <property type="entry name" value="beta-lactamase/transpeptidase-like"/>
    <property type="match status" value="1"/>
</dbReference>
<dbReference type="AlphaFoldDB" id="A0A6N3GH80"/>
<protein>
    <submittedName>
        <fullName evidence="22">Penicillin-binding protein 1A</fullName>
    </submittedName>
</protein>
<evidence type="ECO:0000256" key="17">
    <source>
        <dbReference type="ARBA" id="ARBA00049902"/>
    </source>
</evidence>
<gene>
    <name evidence="22" type="primary">mrcA_2</name>
    <name evidence="22" type="ORF">PCLFYP37_03446</name>
</gene>
<dbReference type="Pfam" id="PF00905">
    <property type="entry name" value="Transpeptidase"/>
    <property type="match status" value="1"/>
</dbReference>
<comment type="similarity">
    <text evidence="3">In the C-terminal section; belongs to the transpeptidase family.</text>
</comment>
<evidence type="ECO:0000256" key="14">
    <source>
        <dbReference type="ARBA" id="ARBA00023268"/>
    </source>
</evidence>
<dbReference type="InterPro" id="IPR012338">
    <property type="entry name" value="Beta-lactam/transpept-like"/>
</dbReference>
<evidence type="ECO:0000256" key="12">
    <source>
        <dbReference type="ARBA" id="ARBA00022984"/>
    </source>
</evidence>
<dbReference type="EMBL" id="CACRUT010000029">
    <property type="protein sequence ID" value="VYU64087.1"/>
    <property type="molecule type" value="Genomic_DNA"/>
</dbReference>
<dbReference type="GO" id="GO:0006508">
    <property type="term" value="P:proteolysis"/>
    <property type="evidence" value="ECO:0007669"/>
    <property type="project" value="UniProtKB-KW"/>
</dbReference>
<evidence type="ECO:0000256" key="4">
    <source>
        <dbReference type="ARBA" id="ARBA00007739"/>
    </source>
</evidence>
<keyword evidence="10" id="KW-0378">Hydrolase</keyword>
<evidence type="ECO:0000256" key="1">
    <source>
        <dbReference type="ARBA" id="ARBA00004236"/>
    </source>
</evidence>
<dbReference type="SUPFAM" id="SSF53955">
    <property type="entry name" value="Lysozyme-like"/>
    <property type="match status" value="1"/>
</dbReference>
<name>A0A6N3GH80_9BACT</name>
<dbReference type="InterPro" id="IPR023346">
    <property type="entry name" value="Lysozyme-like_dom_sf"/>
</dbReference>
<keyword evidence="19" id="KW-0812">Transmembrane</keyword>
<comment type="catalytic activity">
    <reaction evidence="16">
        <text>Preferential cleavage: (Ac)2-L-Lys-D-Ala-|-D-Ala. Also transpeptidation of peptidyl-alanyl moieties that are N-acyl substituents of D-alanine.</text>
        <dbReference type="EC" id="3.4.16.4"/>
    </reaction>
</comment>
<comment type="similarity">
    <text evidence="4">In the N-terminal section; belongs to the glycosyltransferase 51 family.</text>
</comment>
<evidence type="ECO:0000256" key="2">
    <source>
        <dbReference type="ARBA" id="ARBA00004752"/>
    </source>
</evidence>
<dbReference type="GO" id="GO:0008955">
    <property type="term" value="F:peptidoglycan glycosyltransferase activity"/>
    <property type="evidence" value="ECO:0007669"/>
    <property type="project" value="UniProtKB-EC"/>
</dbReference>
<evidence type="ECO:0000256" key="19">
    <source>
        <dbReference type="SAM" id="Phobius"/>
    </source>
</evidence>
<evidence type="ECO:0000256" key="11">
    <source>
        <dbReference type="ARBA" id="ARBA00022960"/>
    </source>
</evidence>
<reference evidence="22" key="1">
    <citation type="submission" date="2019-11" db="EMBL/GenBank/DDBJ databases">
        <authorList>
            <person name="Feng L."/>
        </authorList>
    </citation>
    <scope>NUCLEOTIDE SEQUENCE</scope>
    <source>
        <strain evidence="22">PclaraLFYP37</strain>
    </source>
</reference>
<dbReference type="GO" id="GO:0071555">
    <property type="term" value="P:cell wall organization"/>
    <property type="evidence" value="ECO:0007669"/>
    <property type="project" value="UniProtKB-KW"/>
</dbReference>
<evidence type="ECO:0000256" key="3">
    <source>
        <dbReference type="ARBA" id="ARBA00007090"/>
    </source>
</evidence>
<evidence type="ECO:0000256" key="16">
    <source>
        <dbReference type="ARBA" id="ARBA00034000"/>
    </source>
</evidence>
<evidence type="ECO:0000256" key="8">
    <source>
        <dbReference type="ARBA" id="ARBA00022676"/>
    </source>
</evidence>
<feature type="region of interest" description="Disordered" evidence="18">
    <location>
        <begin position="796"/>
        <end position="841"/>
    </location>
</feature>
<dbReference type="GO" id="GO:0009252">
    <property type="term" value="P:peptidoglycan biosynthetic process"/>
    <property type="evidence" value="ECO:0007669"/>
    <property type="project" value="UniProtKB-KW"/>
</dbReference>
<comment type="catalytic activity">
    <reaction evidence="17">
        <text>[GlcNAc-(1-&gt;4)-Mur2Ac(oyl-L-Ala-gamma-D-Glu-L-Lys-D-Ala-D-Ala)](n)-di-trans,octa-cis-undecaprenyl diphosphate + beta-D-GlcNAc-(1-&gt;4)-Mur2Ac(oyl-L-Ala-gamma-D-Glu-L-Lys-D-Ala-D-Ala)-di-trans,octa-cis-undecaprenyl diphosphate = [GlcNAc-(1-&gt;4)-Mur2Ac(oyl-L-Ala-gamma-D-Glu-L-Lys-D-Ala-D-Ala)](n+1)-di-trans,octa-cis-undecaprenyl diphosphate + di-trans,octa-cis-undecaprenyl diphosphate + H(+)</text>
        <dbReference type="Rhea" id="RHEA:23708"/>
        <dbReference type="Rhea" id="RHEA-COMP:9602"/>
        <dbReference type="Rhea" id="RHEA-COMP:9603"/>
        <dbReference type="ChEBI" id="CHEBI:15378"/>
        <dbReference type="ChEBI" id="CHEBI:58405"/>
        <dbReference type="ChEBI" id="CHEBI:60033"/>
        <dbReference type="ChEBI" id="CHEBI:78435"/>
        <dbReference type="EC" id="2.4.99.28"/>
    </reaction>
</comment>
<keyword evidence="7" id="KW-0645">Protease</keyword>
<keyword evidence="13 19" id="KW-0472">Membrane</keyword>
<keyword evidence="6" id="KW-0121">Carboxypeptidase</keyword>
<organism evidence="22">
    <name type="scientific">Paraprevotella clara</name>
    <dbReference type="NCBI Taxonomy" id="454154"/>
    <lineage>
        <taxon>Bacteria</taxon>
        <taxon>Pseudomonadati</taxon>
        <taxon>Bacteroidota</taxon>
        <taxon>Bacteroidia</taxon>
        <taxon>Bacteroidales</taxon>
        <taxon>Prevotellaceae</taxon>
        <taxon>Paraprevotella</taxon>
    </lineage>
</organism>
<dbReference type="Pfam" id="PF00912">
    <property type="entry name" value="Transgly"/>
    <property type="match status" value="1"/>
</dbReference>
<dbReference type="GO" id="GO:0008658">
    <property type="term" value="F:penicillin binding"/>
    <property type="evidence" value="ECO:0007669"/>
    <property type="project" value="InterPro"/>
</dbReference>
<keyword evidence="9" id="KW-0808">Transferase</keyword>
<dbReference type="Gene3D" id="1.10.3810.10">
    <property type="entry name" value="Biosynthetic peptidoglycan transglycosylase-like"/>
    <property type="match status" value="1"/>
</dbReference>
<evidence type="ECO:0000259" key="20">
    <source>
        <dbReference type="Pfam" id="PF00905"/>
    </source>
</evidence>
<evidence type="ECO:0000256" key="5">
    <source>
        <dbReference type="ARBA" id="ARBA00022475"/>
    </source>
</evidence>
<dbReference type="GO" id="GO:0008360">
    <property type="term" value="P:regulation of cell shape"/>
    <property type="evidence" value="ECO:0007669"/>
    <property type="project" value="UniProtKB-KW"/>
</dbReference>
<keyword evidence="5" id="KW-1003">Cell membrane</keyword>
<evidence type="ECO:0000256" key="6">
    <source>
        <dbReference type="ARBA" id="ARBA00022645"/>
    </source>
</evidence>
<dbReference type="GO" id="GO:0005886">
    <property type="term" value="C:plasma membrane"/>
    <property type="evidence" value="ECO:0007669"/>
    <property type="project" value="UniProtKB-SubCell"/>
</dbReference>
<accession>A0A6N3GH80</accession>
<keyword evidence="14" id="KW-0511">Multifunctional enzyme</keyword>
<evidence type="ECO:0000259" key="21">
    <source>
        <dbReference type="Pfam" id="PF00912"/>
    </source>
</evidence>
<dbReference type="GO" id="GO:0030288">
    <property type="term" value="C:outer membrane-bounded periplasmic space"/>
    <property type="evidence" value="ECO:0007669"/>
    <property type="project" value="TreeGrafter"/>
</dbReference>
<sequence>MSRILQKTSHWLKKAGRGFTNLYRGPWYKKTVVWIITCVLSVILLLIAVDLNFLYLFGKSPGFKDIEHPVTSEASEIYSADSVLIGRFFSENRTPVEYEDISPIIIQTLIDTEDERFYRHHGIDFQGLFAAVKDIASGRARGASTITQQLAKNLFRVRTQYSTGLLGKIPGVKILVMKAKEWIVAVKLEMIFSKEEILTMYFNTVDFGSNSFGIKTACRTYFNTTPDQLTYEQAATLVGLLKATSSYNPKLNPKNSTKRRNVVLTNLYDHGHLVIHGHKATRAQLDSLMALPMIVNPRKEESSYDGIAPYFRAVLPEYIDMLCEKGAIAGVDEENKPDLYADGLKIYTTLDTRMQKYAEEAAIQQMEVLQQRFKQHWGNTNPWQDERHQEIPNFIEDLAKKTTAYKYLETRFPDQPDSITYYLNLPHKVKVFSYDGLKEEEMSTMDSIRYMVKFLHCGFVAIEPDSRHVKAWVGDIDFGSWKYDKVTAMRQPGSTFKLFVYAEAMNQGLTPCDTRIDEWQQYPDTVDGKPTKWTPHNANGTFSGAAMPLKSAFAQSINSVAVKLGYELGIHNVAQTAHAMGIESPLHETPSLSLGSSDVNLLELVNGYCTVIDDGKMNPPILITKILDRDGNIIYAAEPEEQQAIPYRSAFFMQRLLRGGLTEPGGTTAALWSYIHPVLKYTDFGGKTGTSNNHSDAWFVGVTPKLVAGGWVGGEYRSIHFRTGALGQGSRTALPIFGNFIQKVLLDDRFAQYRAKFPKQPLEDIDPTTYTCESYYAPQEPDSLTVSADSLGIALPGDSLQRGNASPEKQPEAKTETTASEGSGNHPQASHTALDIIAPKI</sequence>
<dbReference type="InterPro" id="IPR050396">
    <property type="entry name" value="Glycosyltr_51/Transpeptidase"/>
</dbReference>
<dbReference type="InterPro" id="IPR001264">
    <property type="entry name" value="Glyco_trans_51"/>
</dbReference>
<comment type="subcellular location">
    <subcellularLocation>
        <location evidence="1">Cell membrane</location>
    </subcellularLocation>
</comment>